<dbReference type="AlphaFoldDB" id="A0A2G9H1C2"/>
<evidence type="ECO:0000256" key="1">
    <source>
        <dbReference type="ARBA" id="ARBA00004370"/>
    </source>
</evidence>
<evidence type="ECO:0000313" key="6">
    <source>
        <dbReference type="Proteomes" id="UP000231279"/>
    </source>
</evidence>
<dbReference type="EMBL" id="NKXS01003037">
    <property type="protein sequence ID" value="PIN11090.1"/>
    <property type="molecule type" value="Genomic_DNA"/>
</dbReference>
<reference evidence="4" key="3">
    <citation type="journal article" date="2018" name="Gigascience">
        <title>Genome assembly of the pink ipe (Handroanthus impetiginosus, Bignoniaceae), a highly-valued ecologically keystone neotropical timber forest tree.</title>
        <authorList>
            <person name="Silva-Junior O.B."/>
            <person name="Novaes E."/>
            <person name="Grattapaglia D."/>
            <person name="Collevatti R.G."/>
        </authorList>
    </citation>
    <scope>NUCLEOTIDE SEQUENCE [LARGE SCALE GENOMIC DNA]</scope>
    <source>
        <strain evidence="4">UFG-1</strain>
        <tissue evidence="4">Leaf</tissue>
    </source>
</reference>
<dbReference type="InterPro" id="IPR044839">
    <property type="entry name" value="NDR1-like"/>
</dbReference>
<comment type="caution">
    <text evidence="4">The sequence shown here is derived from an EMBL/GenBank/DDBJ whole genome shotgun (WGS) entry which is preliminary data.</text>
</comment>
<accession>A0A2G9H1C2</accession>
<keyword evidence="2 3" id="KW-0472">Membrane</keyword>
<dbReference type="GO" id="GO:0009506">
    <property type="term" value="C:plasmodesma"/>
    <property type="evidence" value="ECO:0007669"/>
    <property type="project" value="TreeGrafter"/>
</dbReference>
<protein>
    <submittedName>
        <fullName evidence="4">Uncharacterized protein</fullName>
    </submittedName>
</protein>
<dbReference type="PANTHER" id="PTHR31415:SF52">
    <property type="entry name" value="LATE EMBRYOGENESIS ABUNDANT (LEA) HYDROXYPROLINE-RICH GLYCOPROTEIN FAMILY-RELATED"/>
    <property type="match status" value="1"/>
</dbReference>
<gene>
    <name evidence="5" type="ORF">CDL12_14733</name>
    <name evidence="4" type="ORF">CDL12_16321</name>
</gene>
<reference evidence="6" key="2">
    <citation type="journal article" date="2018" name="Gigascience">
        <title>Genome assembly of the Pink Ipe (Handroanthus impetiginosus, Bignoniaceae), a highly valued, ecologically keystone Neotropical timber forest tree.</title>
        <authorList>
            <person name="Silva-Junior O.B."/>
            <person name="Grattapaglia D."/>
            <person name="Novaes E."/>
            <person name="Collevatti R.G."/>
        </authorList>
    </citation>
    <scope>NUCLEOTIDE SEQUENCE [LARGE SCALE GENOMIC DNA]</scope>
    <source>
        <strain evidence="6">cv. UFG-1</strain>
    </source>
</reference>
<keyword evidence="3" id="KW-0812">Transmembrane</keyword>
<evidence type="ECO:0000256" key="2">
    <source>
        <dbReference type="ARBA" id="ARBA00023136"/>
    </source>
</evidence>
<sequence length="233" mass="26033">MSTQNETLDLNFKTVLIIIFNEKIAPTILMLVSVYPSFSIQTLYVPPLNNKFMMNQTTLLSSDAESLIFFNLELQNTMWYKGVLYGPVNLTFSYSAANASAVPIATYRITGFYQGRGKTARRRDLAVGTGAVGWREVTMSALSSRSTADFRVHLDTKVKFNNYLWYTRKNRIVSHGIVKVGDSGRKVGKKPVKLTNSALPFTTLMGNIFGIGSMVLLWLFPTPKLPVRRGTGN</sequence>
<keyword evidence="3" id="KW-1133">Transmembrane helix</keyword>
<dbReference type="Proteomes" id="UP000231279">
    <property type="component" value="Unassembled WGS sequence"/>
</dbReference>
<dbReference type="EMBL" id="NKXS01002646">
    <property type="protein sequence ID" value="PIN12646.1"/>
    <property type="molecule type" value="Genomic_DNA"/>
</dbReference>
<keyword evidence="6" id="KW-1185">Reference proteome</keyword>
<organism evidence="4 6">
    <name type="scientific">Handroanthus impetiginosus</name>
    <dbReference type="NCBI Taxonomy" id="429701"/>
    <lineage>
        <taxon>Eukaryota</taxon>
        <taxon>Viridiplantae</taxon>
        <taxon>Streptophyta</taxon>
        <taxon>Embryophyta</taxon>
        <taxon>Tracheophyta</taxon>
        <taxon>Spermatophyta</taxon>
        <taxon>Magnoliopsida</taxon>
        <taxon>eudicotyledons</taxon>
        <taxon>Gunneridae</taxon>
        <taxon>Pentapetalae</taxon>
        <taxon>asterids</taxon>
        <taxon>lamiids</taxon>
        <taxon>Lamiales</taxon>
        <taxon>Bignoniaceae</taxon>
        <taxon>Crescentiina</taxon>
        <taxon>Tabebuia alliance</taxon>
        <taxon>Handroanthus</taxon>
    </lineage>
</organism>
<dbReference type="GO" id="GO:0005886">
    <property type="term" value="C:plasma membrane"/>
    <property type="evidence" value="ECO:0007669"/>
    <property type="project" value="TreeGrafter"/>
</dbReference>
<dbReference type="PANTHER" id="PTHR31415">
    <property type="entry name" value="OS05G0367900 PROTEIN"/>
    <property type="match status" value="1"/>
</dbReference>
<reference evidence="4" key="1">
    <citation type="submission" date="2017-07" db="EMBL/GenBank/DDBJ databases">
        <authorList>
            <person name="Sun Z.S."/>
            <person name="Albrecht U."/>
            <person name="Echele G."/>
            <person name="Lee C.C."/>
        </authorList>
    </citation>
    <scope>NUCLEOTIDE SEQUENCE</scope>
    <source>
        <strain evidence="4">UFG-1</strain>
        <tissue evidence="4">Leaf</tissue>
    </source>
</reference>
<dbReference type="GO" id="GO:0098542">
    <property type="term" value="P:defense response to other organism"/>
    <property type="evidence" value="ECO:0007669"/>
    <property type="project" value="InterPro"/>
</dbReference>
<feature type="transmembrane region" description="Helical" evidence="3">
    <location>
        <begin position="198"/>
        <end position="220"/>
    </location>
</feature>
<evidence type="ECO:0000256" key="3">
    <source>
        <dbReference type="SAM" id="Phobius"/>
    </source>
</evidence>
<dbReference type="OrthoDB" id="1914670at2759"/>
<name>A0A2G9H1C2_9LAMI</name>
<evidence type="ECO:0000313" key="5">
    <source>
        <dbReference type="EMBL" id="PIN12646.1"/>
    </source>
</evidence>
<comment type="subcellular location">
    <subcellularLocation>
        <location evidence="1">Membrane</location>
    </subcellularLocation>
</comment>
<evidence type="ECO:0000313" key="4">
    <source>
        <dbReference type="EMBL" id="PIN11090.1"/>
    </source>
</evidence>
<proteinExistence type="predicted"/>